<dbReference type="Proteomes" id="UP000229839">
    <property type="component" value="Unassembled WGS sequence"/>
</dbReference>
<organism evidence="1 2">
    <name type="scientific">Bartonella tribocorum</name>
    <dbReference type="NCBI Taxonomy" id="85701"/>
    <lineage>
        <taxon>Bacteria</taxon>
        <taxon>Pseudomonadati</taxon>
        <taxon>Pseudomonadota</taxon>
        <taxon>Alphaproteobacteria</taxon>
        <taxon>Hyphomicrobiales</taxon>
        <taxon>Bartonellaceae</taxon>
        <taxon>Bartonella</taxon>
    </lineage>
</organism>
<evidence type="ECO:0000313" key="2">
    <source>
        <dbReference type="Proteomes" id="UP000229839"/>
    </source>
</evidence>
<sequence length="82" mass="9111">MFIKSHCFAFLQLNLTGFSAKPLRLVFLGNPKKKGRVYNVRHLRAETREAGNIVFPTGILQPSVQPPAKVPATNISHLQVIS</sequence>
<name>A0A2M6UV41_9HYPH</name>
<protein>
    <submittedName>
        <fullName evidence="1">Uncharacterized protein</fullName>
    </submittedName>
</protein>
<gene>
    <name evidence="1" type="ORF">CER18_01555</name>
</gene>
<dbReference type="AlphaFoldDB" id="A0A2M6UV41"/>
<accession>A0A2M6UV41</accession>
<dbReference type="OrthoDB" id="7924979at2"/>
<reference evidence="1 2" key="1">
    <citation type="submission" date="2017-06" db="EMBL/GenBank/DDBJ databases">
        <title>Draft genome of Bartonella tribocorum strain L103, isolated from a rodent in Laos.</title>
        <authorList>
            <person name="Hadjadj L."/>
            <person name="Jiyipong T."/>
            <person name="Morand S."/>
            <person name="Diene S.M."/>
            <person name="Rolain J.-M."/>
        </authorList>
    </citation>
    <scope>NUCLEOTIDE SEQUENCE [LARGE SCALE GENOMIC DNA]</scope>
    <source>
        <strain evidence="1 2">L103</strain>
    </source>
</reference>
<evidence type="ECO:0000313" key="1">
    <source>
        <dbReference type="EMBL" id="PIT70070.1"/>
    </source>
</evidence>
<comment type="caution">
    <text evidence="1">The sequence shown here is derived from an EMBL/GenBank/DDBJ whole genome shotgun (WGS) entry which is preliminary data.</text>
</comment>
<dbReference type="EMBL" id="NJGE01000002">
    <property type="protein sequence ID" value="PIT70070.1"/>
    <property type="molecule type" value="Genomic_DNA"/>
</dbReference>
<proteinExistence type="predicted"/>